<dbReference type="AlphaFoldDB" id="A0AA44VR84"/>
<proteinExistence type="predicted"/>
<dbReference type="EMBL" id="MCSB01000024">
    <property type="protein sequence ID" value="PME26875.1"/>
    <property type="molecule type" value="Genomic_DNA"/>
</dbReference>
<dbReference type="RefSeq" id="WP_102297568.1">
    <property type="nucleotide sequence ID" value="NZ_JAAHTI010000001.1"/>
</dbReference>
<dbReference type="GeneID" id="69648820"/>
<comment type="caution">
    <text evidence="1">The sequence shown here is derived from an EMBL/GenBank/DDBJ whole genome shotgun (WGS) entry which is preliminary data.</text>
</comment>
<reference evidence="1 2" key="1">
    <citation type="journal article" date="2018" name="Nature">
        <title>A major lineage of non-tailed dsDNA viruses as unrecognized killers of marine bacteria.</title>
        <authorList>
            <person name="Kauffman K.M."/>
            <person name="Hussain F.A."/>
            <person name="Yang J."/>
            <person name="Arevalo P."/>
            <person name="Brown J.M."/>
            <person name="Chang W.K."/>
            <person name="VanInsberghe D."/>
            <person name="Elsherbini J."/>
            <person name="Sharma R.S."/>
            <person name="Cutler M.B."/>
            <person name="Kelly L."/>
            <person name="Polz M.F."/>
        </authorList>
    </citation>
    <scope>NUCLEOTIDE SEQUENCE [LARGE SCALE GENOMIC DNA]</scope>
    <source>
        <strain evidence="1 2">10N.286.55.E1</strain>
    </source>
</reference>
<sequence>MASFVWGRSPQEAHRNPYEWDANRQFSKEAGVLLKKFFSVLIQKNMCFGKHENSLTKAEWMLLIDSTDALIEALENLESKKHRITARLFRDVVENLDLLTFFRSETQKAQKSLENWYQGEFIPHKTSREYLQETDGEEARKERAKYYQELSAFTHRTFRALGDSYSLGRGDLLVYDTTERSRIMVLPHTLSAYYCVLSDLIIQLSSSLSKSHLVDSELLKSFWSEVLKEDSVPRRFVQI</sequence>
<accession>A0AA44VR84</accession>
<keyword evidence="2" id="KW-1185">Reference proteome</keyword>
<name>A0AA44VR84_9VIBR</name>
<evidence type="ECO:0000313" key="1">
    <source>
        <dbReference type="EMBL" id="PME26875.1"/>
    </source>
</evidence>
<protein>
    <submittedName>
        <fullName evidence="1">Uncharacterized protein</fullName>
    </submittedName>
</protein>
<dbReference type="Proteomes" id="UP000239763">
    <property type="component" value="Unassembled WGS sequence"/>
</dbReference>
<evidence type="ECO:0000313" key="2">
    <source>
        <dbReference type="Proteomes" id="UP000239763"/>
    </source>
</evidence>
<gene>
    <name evidence="1" type="ORF">BCV38_07440</name>
</gene>
<organism evidence="1 2">
    <name type="scientific">Vibrio lentus</name>
    <dbReference type="NCBI Taxonomy" id="136468"/>
    <lineage>
        <taxon>Bacteria</taxon>
        <taxon>Pseudomonadati</taxon>
        <taxon>Pseudomonadota</taxon>
        <taxon>Gammaproteobacteria</taxon>
        <taxon>Vibrionales</taxon>
        <taxon>Vibrionaceae</taxon>
        <taxon>Vibrio</taxon>
    </lineage>
</organism>